<dbReference type="PANTHER" id="PTHR12131:SF1">
    <property type="entry name" value="ATP-DEPENDENT RNA HELICASE SUPV3L1, MITOCHONDRIAL-RELATED"/>
    <property type="match status" value="1"/>
</dbReference>
<evidence type="ECO:0000256" key="6">
    <source>
        <dbReference type="ARBA" id="ARBA00022840"/>
    </source>
</evidence>
<dbReference type="SUPFAM" id="SSF52540">
    <property type="entry name" value="P-loop containing nucleoside triphosphate hydrolases"/>
    <property type="match status" value="1"/>
</dbReference>
<keyword evidence="3" id="KW-0547">Nucleotide-binding</keyword>
<dbReference type="InterPro" id="IPR001650">
    <property type="entry name" value="Helicase_C-like"/>
</dbReference>
<dbReference type="FunCoup" id="D3BKM5">
    <property type="interactions" value="516"/>
</dbReference>
<dbReference type="InterPro" id="IPR050699">
    <property type="entry name" value="RNA-DNA_Helicase"/>
</dbReference>
<dbReference type="EC" id="3.6.4.13" evidence="2"/>
<dbReference type="GO" id="GO:0005524">
    <property type="term" value="F:ATP binding"/>
    <property type="evidence" value="ECO:0007669"/>
    <property type="project" value="UniProtKB-KW"/>
</dbReference>
<evidence type="ECO:0000256" key="1">
    <source>
        <dbReference type="ARBA" id="ARBA00004173"/>
    </source>
</evidence>
<evidence type="ECO:0000256" key="9">
    <source>
        <dbReference type="ARBA" id="ARBA00047984"/>
    </source>
</evidence>
<protein>
    <recommendedName>
        <fullName evidence="2">RNA helicase</fullName>
        <ecNumber evidence="2">3.6.4.13</ecNumber>
    </recommendedName>
</protein>
<gene>
    <name evidence="11" type="ORF">PPL_09107</name>
</gene>
<dbReference type="AlphaFoldDB" id="D3BKM5"/>
<evidence type="ECO:0000256" key="7">
    <source>
        <dbReference type="ARBA" id="ARBA00022946"/>
    </source>
</evidence>
<keyword evidence="8" id="KW-0496">Mitochondrion</keyword>
<evidence type="ECO:0000313" key="12">
    <source>
        <dbReference type="Proteomes" id="UP000001396"/>
    </source>
</evidence>
<keyword evidence="4" id="KW-0378">Hydrolase</keyword>
<dbReference type="GO" id="GO:0045025">
    <property type="term" value="C:mitochondrial degradosome"/>
    <property type="evidence" value="ECO:0007669"/>
    <property type="project" value="TreeGrafter"/>
</dbReference>
<dbReference type="Pfam" id="PF22527">
    <property type="entry name" value="DEXQc_Suv3"/>
    <property type="match status" value="1"/>
</dbReference>
<dbReference type="Pfam" id="PF12513">
    <property type="entry name" value="SUV3_C"/>
    <property type="match status" value="1"/>
</dbReference>
<comment type="caution">
    <text evidence="11">The sequence shown here is derived from an EMBL/GenBank/DDBJ whole genome shotgun (WGS) entry which is preliminary data.</text>
</comment>
<keyword evidence="12" id="KW-1185">Reference proteome</keyword>
<dbReference type="GeneID" id="31364582"/>
<dbReference type="Pfam" id="PF00271">
    <property type="entry name" value="Helicase_C"/>
    <property type="match status" value="1"/>
</dbReference>
<feature type="domain" description="Helicase C-terminal" evidence="10">
    <location>
        <begin position="538"/>
        <end position="694"/>
    </location>
</feature>
<dbReference type="EMBL" id="ADBJ01000038">
    <property type="protein sequence ID" value="EFA78455.1"/>
    <property type="molecule type" value="Genomic_DNA"/>
</dbReference>
<evidence type="ECO:0000256" key="8">
    <source>
        <dbReference type="ARBA" id="ARBA00023128"/>
    </source>
</evidence>
<keyword evidence="5 11" id="KW-0347">Helicase</keyword>
<comment type="catalytic activity">
    <reaction evidence="9">
        <text>ATP + H2O = ADP + phosphate + H(+)</text>
        <dbReference type="Rhea" id="RHEA:13065"/>
        <dbReference type="ChEBI" id="CHEBI:15377"/>
        <dbReference type="ChEBI" id="CHEBI:15378"/>
        <dbReference type="ChEBI" id="CHEBI:30616"/>
        <dbReference type="ChEBI" id="CHEBI:43474"/>
        <dbReference type="ChEBI" id="CHEBI:456216"/>
        <dbReference type="EC" id="3.6.4.13"/>
    </reaction>
</comment>
<evidence type="ECO:0000313" key="11">
    <source>
        <dbReference type="EMBL" id="EFA78455.1"/>
    </source>
</evidence>
<name>D3BKM5_HETP5</name>
<dbReference type="FunFam" id="3.40.50.300:FF:000957">
    <property type="entry name" value="ATP-dependent RNA helicase SUV3L, mitochondrial"/>
    <property type="match status" value="1"/>
</dbReference>
<evidence type="ECO:0000256" key="3">
    <source>
        <dbReference type="ARBA" id="ARBA00022741"/>
    </source>
</evidence>
<evidence type="ECO:0000259" key="10">
    <source>
        <dbReference type="PROSITE" id="PS51194"/>
    </source>
</evidence>
<accession>D3BKM5</accession>
<sequence>MFRLINNRFISNSKSNQFLLSKYYCSNYFCTTTSINFTSNLNNNIHNNNSTSNNNSNNSNIINDINRIQNETTQQLKQQNFNNINKQKKNNEESFEDEEIKLEEDEHDDEDEYCLVHSNMNNGIPIKKLNRFRFNYLGVKFQIDAMSNCSVSDFIKLISSSTLFSKNMVLRLRKKEMLKTMSRQDYIALIRREKSFLKSPYIQSSNSISPFNYNLEFNGEQCDQNSLLNSFFNNINTTTTTTNTKDQINSSEIIFELTHSKESLSNNSSYANNITYQKAFEELKSLAKMKDLQNEFKLSDQLLDEYIQSFENELAICHPQILRDLQLDKKTKHRLVNSMIEHFDYQKSLELKKKKKMASPNDLVEEMADLKYPHRWFPEARAIKRKFVLHVGPTNSGKTHNALEALKSADSGVYCGPLRLLAQEIYDRLNAVDVKCNLLTGQQNLVVRDARHLACTIEMASTNRLVDVAVIDEFQMIADLGRGWAWTRAVLGLPAREIHLCGDNTAVSLIEKLAKTTGDTIEVRYYERLAPLRVESKSVDWRRTLEKGDCIISFSRRDILETKSLIERRGLKCAVVYGALPPETRANQAQLFNEPDSGYDVLVASDAIGMGLNLNIRRVIFSEIKKFDGKEMRKLVHSEVKQIAGRAGRFRSEFPEGLVTSVSSINIGYIKEQLELPNVVTERAGIFPQEAQLEQFARHLGKEVRTFSELLERFFECTNLDNLYFMENTDDKIKVARLIDHIKLPVKTKYAFIMAPLKLKEKESNIEKIYVKYTALFGRGVEVPHMVEEPICVSQDYNDLQNYLGRLEECYAILDLYLWLAQRFQVQFSQFDTAYQLSIQVNQNITDTLIKLSNLKISRREEKQKLRNQDNANGSNIHNRKRVFRQYIN</sequence>
<dbReference type="FunFam" id="3.40.50.300:FF:000269">
    <property type="entry name" value="ATP-dependent RNA helicase SUPV3L1, mitochondrial"/>
    <property type="match status" value="1"/>
</dbReference>
<dbReference type="GO" id="GO:0016787">
    <property type="term" value="F:hydrolase activity"/>
    <property type="evidence" value="ECO:0007669"/>
    <property type="project" value="UniProtKB-KW"/>
</dbReference>
<dbReference type="CDD" id="cd17913">
    <property type="entry name" value="DEXQc_Suv3"/>
    <property type="match status" value="1"/>
</dbReference>
<dbReference type="InParanoid" id="D3BKM5"/>
<organism evidence="11 12">
    <name type="scientific">Heterostelium pallidum (strain ATCC 26659 / Pp 5 / PN500)</name>
    <name type="common">Cellular slime mold</name>
    <name type="synonym">Polysphondylium pallidum</name>
    <dbReference type="NCBI Taxonomy" id="670386"/>
    <lineage>
        <taxon>Eukaryota</taxon>
        <taxon>Amoebozoa</taxon>
        <taxon>Evosea</taxon>
        <taxon>Eumycetozoa</taxon>
        <taxon>Dictyostelia</taxon>
        <taxon>Acytosteliales</taxon>
        <taxon>Acytosteliaceae</taxon>
        <taxon>Heterostelium</taxon>
    </lineage>
</organism>
<evidence type="ECO:0000256" key="5">
    <source>
        <dbReference type="ARBA" id="ARBA00022806"/>
    </source>
</evidence>
<keyword evidence="7" id="KW-0809">Transit peptide</keyword>
<dbReference type="PANTHER" id="PTHR12131">
    <property type="entry name" value="ATP-DEPENDENT RNA AND DNA HELICASE"/>
    <property type="match status" value="1"/>
</dbReference>
<dbReference type="Gene3D" id="1.20.272.40">
    <property type="match status" value="1"/>
</dbReference>
<dbReference type="Gene3D" id="1.20.58.1080">
    <property type="match status" value="1"/>
</dbReference>
<dbReference type="Proteomes" id="UP000001396">
    <property type="component" value="Unassembled WGS sequence"/>
</dbReference>
<dbReference type="OMA" id="AHEVYDK"/>
<keyword evidence="6" id="KW-0067">ATP-binding</keyword>
<dbReference type="STRING" id="670386.D3BKM5"/>
<reference evidence="11 12" key="1">
    <citation type="journal article" date="2011" name="Genome Res.">
        <title>Phylogeny-wide analysis of social amoeba genomes highlights ancient origins for complex intercellular communication.</title>
        <authorList>
            <person name="Heidel A.J."/>
            <person name="Lawal H.M."/>
            <person name="Felder M."/>
            <person name="Schilde C."/>
            <person name="Helps N.R."/>
            <person name="Tunggal B."/>
            <person name="Rivero F."/>
            <person name="John U."/>
            <person name="Schleicher M."/>
            <person name="Eichinger L."/>
            <person name="Platzer M."/>
            <person name="Noegel A.A."/>
            <person name="Schaap P."/>
            <person name="Gloeckner G."/>
        </authorList>
    </citation>
    <scope>NUCLEOTIDE SEQUENCE [LARGE SCALE GENOMIC DNA]</scope>
    <source>
        <strain evidence="12">ATCC 26659 / Pp 5 / PN500</strain>
    </source>
</reference>
<dbReference type="GO" id="GO:0000965">
    <property type="term" value="P:mitochondrial RNA 3'-end processing"/>
    <property type="evidence" value="ECO:0007669"/>
    <property type="project" value="TreeGrafter"/>
</dbReference>
<dbReference type="Gene3D" id="3.40.50.300">
    <property type="entry name" value="P-loop containing nucleotide triphosphate hydrolases"/>
    <property type="match status" value="2"/>
</dbReference>
<dbReference type="CDD" id="cd18805">
    <property type="entry name" value="SF2_C_suv3"/>
    <property type="match status" value="1"/>
</dbReference>
<proteinExistence type="predicted"/>
<dbReference type="SMART" id="SM00490">
    <property type="entry name" value="HELICc"/>
    <property type="match status" value="1"/>
</dbReference>
<dbReference type="PROSITE" id="PS51194">
    <property type="entry name" value="HELICASE_CTER"/>
    <property type="match status" value="1"/>
</dbReference>
<comment type="subcellular location">
    <subcellularLocation>
        <location evidence="1">Mitochondrion</location>
    </subcellularLocation>
</comment>
<dbReference type="GO" id="GO:0003724">
    <property type="term" value="F:RNA helicase activity"/>
    <property type="evidence" value="ECO:0007669"/>
    <property type="project" value="UniProtKB-EC"/>
</dbReference>
<dbReference type="RefSeq" id="XP_020430579.1">
    <property type="nucleotide sequence ID" value="XM_020579904.1"/>
</dbReference>
<evidence type="ECO:0000256" key="4">
    <source>
        <dbReference type="ARBA" id="ARBA00022801"/>
    </source>
</evidence>
<dbReference type="InterPro" id="IPR044774">
    <property type="entry name" value="Suv3_DEXQc"/>
</dbReference>
<dbReference type="InterPro" id="IPR027417">
    <property type="entry name" value="P-loop_NTPase"/>
</dbReference>
<evidence type="ECO:0000256" key="2">
    <source>
        <dbReference type="ARBA" id="ARBA00012552"/>
    </source>
</evidence>
<dbReference type="InterPro" id="IPR055206">
    <property type="entry name" value="DEXQc_SUV3"/>
</dbReference>
<dbReference type="InterPro" id="IPR022192">
    <property type="entry name" value="SUV3_C"/>
</dbReference>